<evidence type="ECO:0000313" key="6">
    <source>
        <dbReference type="Proteomes" id="UP001595443"/>
    </source>
</evidence>
<evidence type="ECO:0000256" key="1">
    <source>
        <dbReference type="PROSITE-ProRule" id="PRU00285"/>
    </source>
</evidence>
<evidence type="ECO:0000256" key="3">
    <source>
        <dbReference type="SAM" id="MobiDB-lite"/>
    </source>
</evidence>
<name>A0ABV7AID8_9RHOB</name>
<dbReference type="PANTHER" id="PTHR11527">
    <property type="entry name" value="HEAT-SHOCK PROTEIN 20 FAMILY MEMBER"/>
    <property type="match status" value="1"/>
</dbReference>
<sequence>MAKSKSEKTDVKVTQAPAGPTPGARPEVRPESRLSPLTSLRGEIDRLFEDFDWPDFRLPGHRRRGIGPFRQIGDLWSDVPAMDLVERDGEYELQAELPGVAPGEVEVKLSEGMLTIKGEKSAERSEEKEDYHLRERSYGSFQRSFGLPSGVDEDKVAAKFVNGVLTVTLPKSAEARQKERKIEVKSA</sequence>
<evidence type="ECO:0000256" key="2">
    <source>
        <dbReference type="RuleBase" id="RU003616"/>
    </source>
</evidence>
<evidence type="ECO:0000259" key="4">
    <source>
        <dbReference type="PROSITE" id="PS01031"/>
    </source>
</evidence>
<accession>A0ABV7AID8</accession>
<dbReference type="SUPFAM" id="SSF49764">
    <property type="entry name" value="HSP20-like chaperones"/>
    <property type="match status" value="1"/>
</dbReference>
<comment type="caution">
    <text evidence="5">The sequence shown here is derived from an EMBL/GenBank/DDBJ whole genome shotgun (WGS) entry which is preliminary data.</text>
</comment>
<feature type="domain" description="SHSP" evidence="4">
    <location>
        <begin position="73"/>
        <end position="187"/>
    </location>
</feature>
<dbReference type="PROSITE" id="PS01031">
    <property type="entry name" value="SHSP"/>
    <property type="match status" value="1"/>
</dbReference>
<comment type="similarity">
    <text evidence="1 2">Belongs to the small heat shock protein (HSP20) family.</text>
</comment>
<dbReference type="EMBL" id="JBHRSK010000010">
    <property type="protein sequence ID" value="MFC2969174.1"/>
    <property type="molecule type" value="Genomic_DNA"/>
</dbReference>
<dbReference type="CDD" id="cd06464">
    <property type="entry name" value="ACD_sHsps-like"/>
    <property type="match status" value="1"/>
</dbReference>
<dbReference type="InterPro" id="IPR031107">
    <property type="entry name" value="Small_HSP"/>
</dbReference>
<gene>
    <name evidence="5" type="ORF">ACFOES_13800</name>
</gene>
<proteinExistence type="inferred from homology"/>
<feature type="region of interest" description="Disordered" evidence="3">
    <location>
        <begin position="1"/>
        <end position="36"/>
    </location>
</feature>
<keyword evidence="6" id="KW-1185">Reference proteome</keyword>
<dbReference type="InterPro" id="IPR008978">
    <property type="entry name" value="HSP20-like_chaperone"/>
</dbReference>
<dbReference type="InterPro" id="IPR002068">
    <property type="entry name" value="A-crystallin/Hsp20_dom"/>
</dbReference>
<dbReference type="RefSeq" id="WP_377833879.1">
    <property type="nucleotide sequence ID" value="NZ_JBHRSK010000010.1"/>
</dbReference>
<dbReference type="Gene3D" id="2.60.40.790">
    <property type="match status" value="1"/>
</dbReference>
<dbReference type="Pfam" id="PF00011">
    <property type="entry name" value="HSP20"/>
    <property type="match status" value="1"/>
</dbReference>
<reference evidence="6" key="1">
    <citation type="journal article" date="2019" name="Int. J. Syst. Evol. Microbiol.">
        <title>The Global Catalogue of Microorganisms (GCM) 10K type strain sequencing project: providing services to taxonomists for standard genome sequencing and annotation.</title>
        <authorList>
            <consortium name="The Broad Institute Genomics Platform"/>
            <consortium name="The Broad Institute Genome Sequencing Center for Infectious Disease"/>
            <person name="Wu L."/>
            <person name="Ma J."/>
        </authorList>
    </citation>
    <scope>NUCLEOTIDE SEQUENCE [LARGE SCALE GENOMIC DNA]</scope>
    <source>
        <strain evidence="6">KCTC 62192</strain>
    </source>
</reference>
<dbReference type="Proteomes" id="UP001595443">
    <property type="component" value="Unassembled WGS sequence"/>
</dbReference>
<evidence type="ECO:0000313" key="5">
    <source>
        <dbReference type="EMBL" id="MFC2969174.1"/>
    </source>
</evidence>
<organism evidence="5 6">
    <name type="scientific">Acidimangrovimonas pyrenivorans</name>
    <dbReference type="NCBI Taxonomy" id="2030798"/>
    <lineage>
        <taxon>Bacteria</taxon>
        <taxon>Pseudomonadati</taxon>
        <taxon>Pseudomonadota</taxon>
        <taxon>Alphaproteobacteria</taxon>
        <taxon>Rhodobacterales</taxon>
        <taxon>Paracoccaceae</taxon>
        <taxon>Acidimangrovimonas</taxon>
    </lineage>
</organism>
<feature type="compositionally biased region" description="Basic and acidic residues" evidence="3">
    <location>
        <begin position="1"/>
        <end position="11"/>
    </location>
</feature>
<protein>
    <submittedName>
        <fullName evidence="5">Hsp20/alpha crystallin family protein</fullName>
    </submittedName>
</protein>